<dbReference type="InterPro" id="IPR033753">
    <property type="entry name" value="GCV_H/Fam206"/>
</dbReference>
<evidence type="ECO:0000256" key="4">
    <source>
        <dbReference type="PIRSR" id="PIRSR617453-50"/>
    </source>
</evidence>
<keyword evidence="7" id="KW-1185">Reference proteome</keyword>
<dbReference type="InterPro" id="IPR003016">
    <property type="entry name" value="2-oxoA_DH_lipoyl-BS"/>
</dbReference>
<dbReference type="GO" id="GO:0009249">
    <property type="term" value="P:protein lipoylation"/>
    <property type="evidence" value="ECO:0007669"/>
    <property type="project" value="TreeGrafter"/>
</dbReference>
<sequence length="122" mass="13161">MGTTFYTEDHEWIRVDGDQAVVGITNYAQEQLGDIVFVELPEAGRKVAKAETVIVVESVKAASDVYSPVGGEVLAVNDKLEAEPGLINEAAESDGWLMKLRLDDKAELEGLMDKAAYDATTG</sequence>
<dbReference type="RefSeq" id="WP_267990137.1">
    <property type="nucleotide sequence ID" value="NZ_JAPJZI010000001.1"/>
</dbReference>
<feature type="domain" description="Lipoyl-binding" evidence="5">
    <location>
        <begin position="19"/>
        <end position="101"/>
    </location>
</feature>
<accession>A0A9X3UHU0</accession>
<comment type="function">
    <text evidence="3">The glycine cleavage system catalyzes the degradation of glycine. The H protein shuttles the methylamine group of glycine from the P protein to the T protein.</text>
</comment>
<dbReference type="GO" id="GO:0019464">
    <property type="term" value="P:glycine decarboxylation via glycine cleavage system"/>
    <property type="evidence" value="ECO:0007669"/>
    <property type="project" value="UniProtKB-UniRule"/>
</dbReference>
<reference evidence="6" key="1">
    <citation type="submission" date="2022-11" db="EMBL/GenBank/DDBJ databases">
        <title>Draft genome sequence of Hoeflea poritis E7-10 and Hoeflea prorocentri PM5-8, separated from scleractinian coral Porites lutea and marine dinoflagellate.</title>
        <authorList>
            <person name="Zhang G."/>
            <person name="Wei Q."/>
            <person name="Cai L."/>
        </authorList>
    </citation>
    <scope>NUCLEOTIDE SEQUENCE</scope>
    <source>
        <strain evidence="6">PM5-8</strain>
    </source>
</reference>
<comment type="cofactor">
    <cofactor evidence="3">
        <name>(R)-lipoate</name>
        <dbReference type="ChEBI" id="CHEBI:83088"/>
    </cofactor>
    <text evidence="3">Binds 1 lipoyl cofactor covalently.</text>
</comment>
<evidence type="ECO:0000313" key="7">
    <source>
        <dbReference type="Proteomes" id="UP001151234"/>
    </source>
</evidence>
<dbReference type="NCBIfam" id="NF002270">
    <property type="entry name" value="PRK01202.1"/>
    <property type="match status" value="1"/>
</dbReference>
<dbReference type="Proteomes" id="UP001151234">
    <property type="component" value="Unassembled WGS sequence"/>
</dbReference>
<dbReference type="PANTHER" id="PTHR11715:SF3">
    <property type="entry name" value="GLYCINE CLEAVAGE SYSTEM H PROTEIN-RELATED"/>
    <property type="match status" value="1"/>
</dbReference>
<name>A0A9X3UHU0_9HYPH</name>
<evidence type="ECO:0000256" key="2">
    <source>
        <dbReference type="ARBA" id="ARBA00022823"/>
    </source>
</evidence>
<dbReference type="InterPro" id="IPR002930">
    <property type="entry name" value="GCV_H"/>
</dbReference>
<dbReference type="NCBIfam" id="TIGR00527">
    <property type="entry name" value="gcvH"/>
    <property type="match status" value="1"/>
</dbReference>
<dbReference type="PROSITE" id="PS50968">
    <property type="entry name" value="BIOTINYL_LIPOYL"/>
    <property type="match status" value="1"/>
</dbReference>
<dbReference type="InterPro" id="IPR011053">
    <property type="entry name" value="Single_hybrid_motif"/>
</dbReference>
<evidence type="ECO:0000313" key="6">
    <source>
        <dbReference type="EMBL" id="MDA5398732.1"/>
    </source>
</evidence>
<dbReference type="HAMAP" id="MF_00272">
    <property type="entry name" value="GcvH"/>
    <property type="match status" value="1"/>
</dbReference>
<dbReference type="InterPro" id="IPR017453">
    <property type="entry name" value="GCV_H_sub"/>
</dbReference>
<gene>
    <name evidence="3 6" type="primary">gcvH</name>
    <name evidence="6" type="ORF">OQ273_09150</name>
</gene>
<dbReference type="GO" id="GO:0005737">
    <property type="term" value="C:cytoplasm"/>
    <property type="evidence" value="ECO:0007669"/>
    <property type="project" value="TreeGrafter"/>
</dbReference>
<proteinExistence type="inferred from homology"/>
<comment type="subunit">
    <text evidence="3">The glycine cleavage system is composed of four proteins: P, T, L and H.</text>
</comment>
<protein>
    <recommendedName>
        <fullName evidence="3">Glycine cleavage system H protein</fullName>
    </recommendedName>
</protein>
<dbReference type="AlphaFoldDB" id="A0A9X3UHU0"/>
<dbReference type="CDD" id="cd06848">
    <property type="entry name" value="GCS_H"/>
    <property type="match status" value="1"/>
</dbReference>
<organism evidence="6 7">
    <name type="scientific">Hoeflea prorocentri</name>
    <dbReference type="NCBI Taxonomy" id="1922333"/>
    <lineage>
        <taxon>Bacteria</taxon>
        <taxon>Pseudomonadati</taxon>
        <taxon>Pseudomonadota</taxon>
        <taxon>Alphaproteobacteria</taxon>
        <taxon>Hyphomicrobiales</taxon>
        <taxon>Rhizobiaceae</taxon>
        <taxon>Hoeflea</taxon>
    </lineage>
</organism>
<comment type="caution">
    <text evidence="6">The sequence shown here is derived from an EMBL/GenBank/DDBJ whole genome shotgun (WGS) entry which is preliminary data.</text>
</comment>
<keyword evidence="2 3" id="KW-0450">Lipoyl</keyword>
<dbReference type="PROSITE" id="PS00189">
    <property type="entry name" value="LIPOYL"/>
    <property type="match status" value="1"/>
</dbReference>
<dbReference type="InterPro" id="IPR000089">
    <property type="entry name" value="Biotin_lipoyl"/>
</dbReference>
<dbReference type="Gene3D" id="2.40.50.100">
    <property type="match status" value="1"/>
</dbReference>
<evidence type="ECO:0000256" key="3">
    <source>
        <dbReference type="HAMAP-Rule" id="MF_00272"/>
    </source>
</evidence>
<dbReference type="GO" id="GO:0005960">
    <property type="term" value="C:glycine cleavage complex"/>
    <property type="evidence" value="ECO:0007669"/>
    <property type="project" value="InterPro"/>
</dbReference>
<dbReference type="SUPFAM" id="SSF51230">
    <property type="entry name" value="Single hybrid motif"/>
    <property type="match status" value="1"/>
</dbReference>
<dbReference type="PANTHER" id="PTHR11715">
    <property type="entry name" value="GLYCINE CLEAVAGE SYSTEM H PROTEIN"/>
    <property type="match status" value="1"/>
</dbReference>
<comment type="similarity">
    <text evidence="1 3">Belongs to the GcvH family.</text>
</comment>
<dbReference type="EMBL" id="JAPJZI010000001">
    <property type="protein sequence ID" value="MDA5398732.1"/>
    <property type="molecule type" value="Genomic_DNA"/>
</dbReference>
<evidence type="ECO:0000259" key="5">
    <source>
        <dbReference type="PROSITE" id="PS50968"/>
    </source>
</evidence>
<evidence type="ECO:0000256" key="1">
    <source>
        <dbReference type="ARBA" id="ARBA00009249"/>
    </source>
</evidence>
<feature type="modified residue" description="N6-lipoyllysine" evidence="3 4">
    <location>
        <position position="60"/>
    </location>
</feature>
<dbReference type="Pfam" id="PF01597">
    <property type="entry name" value="GCV_H"/>
    <property type="match status" value="1"/>
</dbReference>